<dbReference type="GO" id="GO:0005829">
    <property type="term" value="C:cytosol"/>
    <property type="evidence" value="ECO:0007669"/>
    <property type="project" value="TreeGrafter"/>
</dbReference>
<feature type="domain" description="Transcription regulator AsnC/Lrp ligand binding" evidence="1">
    <location>
        <begin position="6"/>
        <end position="76"/>
    </location>
</feature>
<proteinExistence type="predicted"/>
<dbReference type="RefSeq" id="WP_091696135.1">
    <property type="nucleotide sequence ID" value="NZ_CAMIGK010000098.1"/>
</dbReference>
<dbReference type="InterPro" id="IPR019887">
    <property type="entry name" value="Tscrpt_reg_AsnC/Lrp_C"/>
</dbReference>
<dbReference type="Pfam" id="PF01037">
    <property type="entry name" value="AsnC_trans_reg"/>
    <property type="match status" value="1"/>
</dbReference>
<accession>A0A1I7MK52</accession>
<dbReference type="Proteomes" id="UP000198881">
    <property type="component" value="Unassembled WGS sequence"/>
</dbReference>
<dbReference type="Gene3D" id="3.30.70.920">
    <property type="match status" value="1"/>
</dbReference>
<reference evidence="2 3" key="1">
    <citation type="submission" date="2016-10" db="EMBL/GenBank/DDBJ databases">
        <authorList>
            <person name="de Groot N.N."/>
        </authorList>
    </citation>
    <scope>NUCLEOTIDE SEQUENCE [LARGE SCALE GENOMIC DNA]</scope>
    <source>
        <strain evidence="2 3">CGMCC 1.7054</strain>
    </source>
</reference>
<dbReference type="AlphaFoldDB" id="A0A1I7MK52"/>
<dbReference type="EMBL" id="FPCG01000004">
    <property type="protein sequence ID" value="SFV22308.1"/>
    <property type="molecule type" value="Genomic_DNA"/>
</dbReference>
<gene>
    <name evidence="2" type="ORF">SAMN04487966_10418</name>
</gene>
<keyword evidence="3" id="KW-1185">Reference proteome</keyword>
<name>A0A1I7MK52_9MICC</name>
<evidence type="ECO:0000313" key="3">
    <source>
        <dbReference type="Proteomes" id="UP000198881"/>
    </source>
</evidence>
<dbReference type="OrthoDB" id="70544at2"/>
<dbReference type="PANTHER" id="PTHR30154">
    <property type="entry name" value="LEUCINE-RESPONSIVE REGULATORY PROTEIN"/>
    <property type="match status" value="1"/>
</dbReference>
<organism evidence="2 3">
    <name type="scientific">Micrococcus terreus</name>
    <dbReference type="NCBI Taxonomy" id="574650"/>
    <lineage>
        <taxon>Bacteria</taxon>
        <taxon>Bacillati</taxon>
        <taxon>Actinomycetota</taxon>
        <taxon>Actinomycetes</taxon>
        <taxon>Micrococcales</taxon>
        <taxon>Micrococcaceae</taxon>
        <taxon>Micrococcus</taxon>
    </lineage>
</organism>
<dbReference type="SUPFAM" id="SSF54909">
    <property type="entry name" value="Dimeric alpha+beta barrel"/>
    <property type="match status" value="1"/>
</dbReference>
<dbReference type="GO" id="GO:0043565">
    <property type="term" value="F:sequence-specific DNA binding"/>
    <property type="evidence" value="ECO:0007669"/>
    <property type="project" value="TreeGrafter"/>
</dbReference>
<evidence type="ECO:0000259" key="1">
    <source>
        <dbReference type="Pfam" id="PF01037"/>
    </source>
</evidence>
<protein>
    <submittedName>
        <fullName evidence="2">AsnC family protein</fullName>
    </submittedName>
</protein>
<dbReference type="InterPro" id="IPR011008">
    <property type="entry name" value="Dimeric_a/b-barrel"/>
</dbReference>
<dbReference type="STRING" id="574650.SAMN04487966_10418"/>
<sequence length="93" mass="10451">MVTAFVMIKTDPTRIPECATELADLENITAVYSVTGVWDLVAMVRVREYDQLADTISDRLSKVEGIRDTETMLAFRAYSQHDLEEGFALGFDS</sequence>
<dbReference type="GO" id="GO:0043200">
    <property type="term" value="P:response to amino acid"/>
    <property type="evidence" value="ECO:0007669"/>
    <property type="project" value="TreeGrafter"/>
</dbReference>
<dbReference type="PANTHER" id="PTHR30154:SF34">
    <property type="entry name" value="TRANSCRIPTIONAL REGULATOR AZLB"/>
    <property type="match status" value="1"/>
</dbReference>
<evidence type="ECO:0000313" key="2">
    <source>
        <dbReference type="EMBL" id="SFV22308.1"/>
    </source>
</evidence>